<feature type="domain" description="Xylanolytic transcriptional activator regulatory" evidence="2">
    <location>
        <begin position="36"/>
        <end position="268"/>
    </location>
</feature>
<accession>A0A0D7A7N8</accession>
<dbReference type="OrthoDB" id="4456959at2759"/>
<dbReference type="PANTHER" id="PTHR46910">
    <property type="entry name" value="TRANSCRIPTION FACTOR PDR1"/>
    <property type="match status" value="1"/>
</dbReference>
<organism evidence="3 4">
    <name type="scientific">Fistulina hepatica ATCC 64428</name>
    <dbReference type="NCBI Taxonomy" id="1128425"/>
    <lineage>
        <taxon>Eukaryota</taxon>
        <taxon>Fungi</taxon>
        <taxon>Dikarya</taxon>
        <taxon>Basidiomycota</taxon>
        <taxon>Agaricomycotina</taxon>
        <taxon>Agaricomycetes</taxon>
        <taxon>Agaricomycetidae</taxon>
        <taxon>Agaricales</taxon>
        <taxon>Fistulinaceae</taxon>
        <taxon>Fistulina</taxon>
    </lineage>
</organism>
<gene>
    <name evidence="3" type="ORF">FISHEDRAFT_46535</name>
</gene>
<dbReference type="InterPro" id="IPR007219">
    <property type="entry name" value="XnlR_reg_dom"/>
</dbReference>
<protein>
    <recommendedName>
        <fullName evidence="2">Xylanolytic transcriptional activator regulatory domain-containing protein</fullName>
    </recommendedName>
</protein>
<dbReference type="InterPro" id="IPR050987">
    <property type="entry name" value="AtrR-like"/>
</dbReference>
<dbReference type="Proteomes" id="UP000054144">
    <property type="component" value="Unassembled WGS sequence"/>
</dbReference>
<dbReference type="CDD" id="cd12148">
    <property type="entry name" value="fungal_TF_MHR"/>
    <property type="match status" value="1"/>
</dbReference>
<dbReference type="PANTHER" id="PTHR46910:SF38">
    <property type="entry name" value="ZN(2)-C6 FUNGAL-TYPE DOMAIN-CONTAINING PROTEIN"/>
    <property type="match status" value="1"/>
</dbReference>
<reference evidence="3 4" key="1">
    <citation type="journal article" date="2015" name="Fungal Genet. Biol.">
        <title>Evolution of novel wood decay mechanisms in Agaricales revealed by the genome sequences of Fistulina hepatica and Cylindrobasidium torrendii.</title>
        <authorList>
            <person name="Floudas D."/>
            <person name="Held B.W."/>
            <person name="Riley R."/>
            <person name="Nagy L.G."/>
            <person name="Koehler G."/>
            <person name="Ransdell A.S."/>
            <person name="Younus H."/>
            <person name="Chow J."/>
            <person name="Chiniquy J."/>
            <person name="Lipzen A."/>
            <person name="Tritt A."/>
            <person name="Sun H."/>
            <person name="Haridas S."/>
            <person name="LaButti K."/>
            <person name="Ohm R.A."/>
            <person name="Kues U."/>
            <person name="Blanchette R.A."/>
            <person name="Grigoriev I.V."/>
            <person name="Minto R.E."/>
            <person name="Hibbett D.S."/>
        </authorList>
    </citation>
    <scope>NUCLEOTIDE SEQUENCE [LARGE SCALE GENOMIC DNA]</scope>
    <source>
        <strain evidence="3 4">ATCC 64428</strain>
    </source>
</reference>
<dbReference type="GO" id="GO:0006351">
    <property type="term" value="P:DNA-templated transcription"/>
    <property type="evidence" value="ECO:0007669"/>
    <property type="project" value="InterPro"/>
</dbReference>
<dbReference type="GO" id="GO:0008270">
    <property type="term" value="F:zinc ion binding"/>
    <property type="evidence" value="ECO:0007669"/>
    <property type="project" value="InterPro"/>
</dbReference>
<dbReference type="GO" id="GO:0003677">
    <property type="term" value="F:DNA binding"/>
    <property type="evidence" value="ECO:0007669"/>
    <property type="project" value="InterPro"/>
</dbReference>
<evidence type="ECO:0000256" key="1">
    <source>
        <dbReference type="ARBA" id="ARBA00023242"/>
    </source>
</evidence>
<name>A0A0D7A7N8_9AGAR</name>
<keyword evidence="4" id="KW-1185">Reference proteome</keyword>
<dbReference type="AlphaFoldDB" id="A0A0D7A7N8"/>
<dbReference type="Pfam" id="PF04082">
    <property type="entry name" value="Fungal_trans"/>
    <property type="match status" value="1"/>
</dbReference>
<evidence type="ECO:0000313" key="3">
    <source>
        <dbReference type="EMBL" id="KIY46803.1"/>
    </source>
</evidence>
<sequence>RPEFWRPRPWESVTLSPRTTEYSFPEPDLLCTLVCSYFDNVNILLPLLHQPSFERKLYMENLHVFDPAFAAIVMVVCSVGARFLSGADDERVRLDSESSLHSAGWRWFQQVGSNPCKSMFTQPSLSDVQFHVLAAVFLLSSTSPQSAWTIVGTGLRLVQDVGAHRASFYPDEPTDEMEHWRRAVWCVALYVRPVSSCFLPCSYSSHSFDLPYPLEVDDAYWFNKFEQPKGVPSTVAAFVEHIKLSRLLHLVLSSLVSQFGTISSSCYSPDSGLNRWLEELPPNLRWNADNLNQLFFEQSAFLFHQYHYVRMMIHQLYLRRDSPTRIPSLNMCTNAARSCAHISSSLLLRCGSVHPFSLSPIFISGLVLLLNVWNNQGKNDPQTRLMLMKDALQCMDALKALEKR</sequence>
<evidence type="ECO:0000259" key="2">
    <source>
        <dbReference type="Pfam" id="PF04082"/>
    </source>
</evidence>
<dbReference type="GO" id="GO:0003700">
    <property type="term" value="F:DNA-binding transcription factor activity"/>
    <property type="evidence" value="ECO:0007669"/>
    <property type="project" value="InterPro"/>
</dbReference>
<feature type="non-terminal residue" evidence="3">
    <location>
        <position position="1"/>
    </location>
</feature>
<evidence type="ECO:0000313" key="4">
    <source>
        <dbReference type="Proteomes" id="UP000054144"/>
    </source>
</evidence>
<proteinExistence type="predicted"/>
<dbReference type="EMBL" id="KN882022">
    <property type="protein sequence ID" value="KIY46803.1"/>
    <property type="molecule type" value="Genomic_DNA"/>
</dbReference>
<keyword evidence="1" id="KW-0539">Nucleus</keyword>